<dbReference type="Proteomes" id="UP000030687">
    <property type="component" value="Unassembled WGS sequence"/>
</dbReference>
<evidence type="ECO:0000313" key="2">
    <source>
        <dbReference type="Proteomes" id="UP000030687"/>
    </source>
</evidence>
<dbReference type="InParanoid" id="V4SIR8"/>
<dbReference type="Gramene" id="ESR47613">
    <property type="protein sequence ID" value="ESR47613"/>
    <property type="gene ID" value="CICLE_v10002934mg"/>
</dbReference>
<sequence>MKSFTLINLPISNKNTYKSPTLIISHNIYFLFLSATTTLCTRSLFRINPPLICQSFPEKTLLTYLARHIIILSDELLHSIHKLPLALNFDCCPHNAPRFLHS</sequence>
<dbReference type="KEGG" id="cic:CICLE_v10002934mg"/>
<dbReference type="AlphaFoldDB" id="V4SIR8"/>
<keyword evidence="2" id="KW-1185">Reference proteome</keyword>
<proteinExistence type="predicted"/>
<organism evidence="1 2">
    <name type="scientific">Citrus clementina</name>
    <name type="common">Clementine</name>
    <name type="synonym">Citrus deliciosa x Citrus sinensis</name>
    <dbReference type="NCBI Taxonomy" id="85681"/>
    <lineage>
        <taxon>Eukaryota</taxon>
        <taxon>Viridiplantae</taxon>
        <taxon>Streptophyta</taxon>
        <taxon>Embryophyta</taxon>
        <taxon>Tracheophyta</taxon>
        <taxon>Spermatophyta</taxon>
        <taxon>Magnoliopsida</taxon>
        <taxon>eudicotyledons</taxon>
        <taxon>Gunneridae</taxon>
        <taxon>Pentapetalae</taxon>
        <taxon>rosids</taxon>
        <taxon>malvids</taxon>
        <taxon>Sapindales</taxon>
        <taxon>Rutaceae</taxon>
        <taxon>Aurantioideae</taxon>
        <taxon>Citrus</taxon>
    </lineage>
</organism>
<reference evidence="1 2" key="1">
    <citation type="submission" date="2013-10" db="EMBL/GenBank/DDBJ databases">
        <authorList>
            <consortium name="International Citrus Genome Consortium"/>
            <person name="Jenkins J."/>
            <person name="Schmutz J."/>
            <person name="Prochnik S."/>
            <person name="Rokhsar D."/>
            <person name="Gmitter F."/>
            <person name="Ollitrault P."/>
            <person name="Machado M."/>
            <person name="Talon M."/>
            <person name="Wincker P."/>
            <person name="Jaillon O."/>
            <person name="Morgante M."/>
        </authorList>
    </citation>
    <scope>NUCLEOTIDE SEQUENCE</scope>
    <source>
        <strain evidence="2">cv. Clemenules</strain>
    </source>
</reference>
<gene>
    <name evidence="1" type="ORF">CICLE_v10002934mg</name>
</gene>
<name>V4SIR8_CITCL</name>
<accession>V4SIR8</accession>
<evidence type="ECO:0000313" key="1">
    <source>
        <dbReference type="EMBL" id="ESR47613.1"/>
    </source>
</evidence>
<dbReference type="EMBL" id="KI536799">
    <property type="protein sequence ID" value="ESR47613.1"/>
    <property type="molecule type" value="Genomic_DNA"/>
</dbReference>
<protein>
    <submittedName>
        <fullName evidence="1">Uncharacterized protein</fullName>
    </submittedName>
</protein>